<dbReference type="Gene3D" id="3.40.50.150">
    <property type="entry name" value="Vaccinia Virus protein VP39"/>
    <property type="match status" value="1"/>
</dbReference>
<keyword evidence="5 6" id="KW-0949">S-adenosyl-L-methionine</keyword>
<comment type="similarity">
    <text evidence="2 6">Belongs to the UPF0677 family.</text>
</comment>
<keyword evidence="8" id="KW-1185">Reference proteome</keyword>
<evidence type="ECO:0000256" key="2">
    <source>
        <dbReference type="ARBA" id="ARBA00008138"/>
    </source>
</evidence>
<dbReference type="InterPro" id="IPR007213">
    <property type="entry name" value="Ppm1/Ppm2/Tcmp"/>
</dbReference>
<dbReference type="SUPFAM" id="SSF53335">
    <property type="entry name" value="S-adenosyl-L-methionine-dependent methyltransferases"/>
    <property type="match status" value="1"/>
</dbReference>
<proteinExistence type="inferred from homology"/>
<comment type="function">
    <text evidence="1 6">Exhibits S-adenosyl-L-methionine-dependent methyltransferase activity.</text>
</comment>
<keyword evidence="4 7" id="KW-0808">Transferase</keyword>
<sequence length="302" mass="32325">MSCGRGVDNEPVTERAASRTAVLVCQGRAVADGRMAIGRFSDPVAFELLADIERALVDLVRAGAAPKGFGARLEYELLSATSEVLAARTVAIDEAVRESANPQLVILGAGLDARAWHMPELAGIAVFEVDHPASQAEKRARLGERAPIAEVRFVPVDFGKDALGAALTGARHYEKRPTTWIWEGVVPYLTPAEVAETVSEVAERSAPGSRLIITYPTPNRVYQYGRKAMELMLSLSGRAANPMAREPQRSSWTPDAMAALLSEHGFAVSSDRDLQAVAVDAGIEGTRTSLRADGHIVVADRG</sequence>
<organism evidence="7 8">
    <name type="scientific">Nocardia aurantiaca</name>
    <dbReference type="NCBI Taxonomy" id="2675850"/>
    <lineage>
        <taxon>Bacteria</taxon>
        <taxon>Bacillati</taxon>
        <taxon>Actinomycetota</taxon>
        <taxon>Actinomycetes</taxon>
        <taxon>Mycobacteriales</taxon>
        <taxon>Nocardiaceae</taxon>
        <taxon>Nocardia</taxon>
    </lineage>
</organism>
<dbReference type="AlphaFoldDB" id="A0A6I3L3B6"/>
<dbReference type="EC" id="2.1.1.-" evidence="6"/>
<dbReference type="EMBL" id="WMBB01000009">
    <property type="protein sequence ID" value="MTE15134.1"/>
    <property type="molecule type" value="Genomic_DNA"/>
</dbReference>
<dbReference type="NCBIfam" id="TIGR00027">
    <property type="entry name" value="mthyl_TIGR00027"/>
    <property type="match status" value="1"/>
</dbReference>
<reference evidence="7 8" key="1">
    <citation type="submission" date="2019-11" db="EMBL/GenBank/DDBJ databases">
        <title>Nocardia sp. nov. CT2-14 isolated from soil.</title>
        <authorList>
            <person name="Kanchanasin P."/>
            <person name="Tanasupawat S."/>
            <person name="Yuki M."/>
            <person name="Kudo T."/>
        </authorList>
    </citation>
    <scope>NUCLEOTIDE SEQUENCE [LARGE SCALE GENOMIC DNA]</scope>
    <source>
        <strain evidence="7 8">CT2-14</strain>
    </source>
</reference>
<keyword evidence="3 6" id="KW-0489">Methyltransferase</keyword>
<dbReference type="Pfam" id="PF04072">
    <property type="entry name" value="LCM"/>
    <property type="match status" value="1"/>
</dbReference>
<evidence type="ECO:0000313" key="8">
    <source>
        <dbReference type="Proteomes" id="UP000432464"/>
    </source>
</evidence>
<evidence type="ECO:0000256" key="4">
    <source>
        <dbReference type="ARBA" id="ARBA00022679"/>
    </source>
</evidence>
<evidence type="ECO:0000313" key="7">
    <source>
        <dbReference type="EMBL" id="MTE15134.1"/>
    </source>
</evidence>
<dbReference type="InterPro" id="IPR011610">
    <property type="entry name" value="SAM_mthyl_Trfase_ML2640-like"/>
</dbReference>
<name>A0A6I3L3B6_9NOCA</name>
<dbReference type="PANTHER" id="PTHR43619:SF2">
    <property type="entry name" value="S-ADENOSYL-L-METHIONINE-DEPENDENT METHYLTRANSFERASES SUPERFAMILY PROTEIN"/>
    <property type="match status" value="1"/>
</dbReference>
<protein>
    <recommendedName>
        <fullName evidence="6">S-adenosyl-L-methionine-dependent methyltransferase</fullName>
        <ecNumber evidence="6">2.1.1.-</ecNumber>
    </recommendedName>
</protein>
<comment type="caution">
    <text evidence="7">The sequence shown here is derived from an EMBL/GenBank/DDBJ whole genome shotgun (WGS) entry which is preliminary data.</text>
</comment>
<evidence type="ECO:0000256" key="5">
    <source>
        <dbReference type="ARBA" id="ARBA00022691"/>
    </source>
</evidence>
<gene>
    <name evidence="7" type="ORF">GLP40_20450</name>
</gene>
<evidence type="ECO:0000256" key="1">
    <source>
        <dbReference type="ARBA" id="ARBA00003907"/>
    </source>
</evidence>
<accession>A0A6I3L3B6</accession>
<dbReference type="GO" id="GO:0008168">
    <property type="term" value="F:methyltransferase activity"/>
    <property type="evidence" value="ECO:0007669"/>
    <property type="project" value="UniProtKB-UniRule"/>
</dbReference>
<dbReference type="Proteomes" id="UP000432464">
    <property type="component" value="Unassembled WGS sequence"/>
</dbReference>
<evidence type="ECO:0000256" key="6">
    <source>
        <dbReference type="RuleBase" id="RU362030"/>
    </source>
</evidence>
<dbReference type="InterPro" id="IPR029063">
    <property type="entry name" value="SAM-dependent_MTases_sf"/>
</dbReference>
<dbReference type="PANTHER" id="PTHR43619">
    <property type="entry name" value="S-ADENOSYL-L-METHIONINE-DEPENDENT METHYLTRANSFERASE YKTD-RELATED"/>
    <property type="match status" value="1"/>
</dbReference>
<dbReference type="GO" id="GO:0032259">
    <property type="term" value="P:methylation"/>
    <property type="evidence" value="ECO:0007669"/>
    <property type="project" value="UniProtKB-KW"/>
</dbReference>
<evidence type="ECO:0000256" key="3">
    <source>
        <dbReference type="ARBA" id="ARBA00022603"/>
    </source>
</evidence>